<gene>
    <name evidence="1" type="ordered locus">NRI_0134</name>
</gene>
<protein>
    <submittedName>
        <fullName evidence="1">Uncharacterized protein</fullName>
    </submittedName>
</protein>
<dbReference type="HOGENOM" id="CLU_3330622_0_0_5"/>
<evidence type="ECO:0000313" key="1">
    <source>
        <dbReference type="EMBL" id="ACT69132.1"/>
    </source>
</evidence>
<dbReference type="Proteomes" id="UP000001627">
    <property type="component" value="Chromosome"/>
</dbReference>
<dbReference type="AlphaFoldDB" id="C6V415"/>
<evidence type="ECO:0000313" key="2">
    <source>
        <dbReference type="Proteomes" id="UP000001627"/>
    </source>
</evidence>
<accession>C6V415</accession>
<name>C6V415_NEORI</name>
<reference evidence="1 2" key="1">
    <citation type="journal article" date="2009" name="Nucleic Acids Res.">
        <title>Analysis of complete genome sequence of Neorickettsia risticii: causative agent of Potomac horse fever.</title>
        <authorList>
            <person name="Lin M."/>
            <person name="Zhang C."/>
            <person name="Gibson K."/>
            <person name="Rikihisa Y."/>
        </authorList>
    </citation>
    <scope>NUCLEOTIDE SEQUENCE [LARGE SCALE GENOMIC DNA]</scope>
    <source>
        <strain evidence="1 2">Illinois</strain>
    </source>
</reference>
<sequence>MYCCIYFAARTHRHILLQLEHFCKSDRTPSFVLGKNYF</sequence>
<organism evidence="1 2">
    <name type="scientific">Neorickettsia risticii (strain Illinois)</name>
    <dbReference type="NCBI Taxonomy" id="434131"/>
    <lineage>
        <taxon>Bacteria</taxon>
        <taxon>Pseudomonadati</taxon>
        <taxon>Pseudomonadota</taxon>
        <taxon>Alphaproteobacteria</taxon>
        <taxon>Rickettsiales</taxon>
        <taxon>Anaplasmataceae</taxon>
        <taxon>Neorickettsia</taxon>
    </lineage>
</organism>
<proteinExistence type="predicted"/>
<dbReference type="EMBL" id="CP001431">
    <property type="protein sequence ID" value="ACT69132.1"/>
    <property type="molecule type" value="Genomic_DNA"/>
</dbReference>
<dbReference type="KEGG" id="nri:NRI_0134"/>
<keyword evidence="2" id="KW-1185">Reference proteome</keyword>